<organism evidence="1 2">
    <name type="scientific">Helianthus annuus</name>
    <name type="common">Common sunflower</name>
    <dbReference type="NCBI Taxonomy" id="4232"/>
    <lineage>
        <taxon>Eukaryota</taxon>
        <taxon>Viridiplantae</taxon>
        <taxon>Streptophyta</taxon>
        <taxon>Embryophyta</taxon>
        <taxon>Tracheophyta</taxon>
        <taxon>Spermatophyta</taxon>
        <taxon>Magnoliopsida</taxon>
        <taxon>eudicotyledons</taxon>
        <taxon>Gunneridae</taxon>
        <taxon>Pentapetalae</taxon>
        <taxon>asterids</taxon>
        <taxon>campanulids</taxon>
        <taxon>Asterales</taxon>
        <taxon>Asteraceae</taxon>
        <taxon>Asteroideae</taxon>
        <taxon>Heliantheae alliance</taxon>
        <taxon>Heliantheae</taxon>
        <taxon>Helianthus</taxon>
    </lineage>
</organism>
<evidence type="ECO:0000313" key="1">
    <source>
        <dbReference type="EMBL" id="KAF5801558.1"/>
    </source>
</evidence>
<protein>
    <submittedName>
        <fullName evidence="1">Uncharacterized protein</fullName>
    </submittedName>
</protein>
<reference evidence="1" key="1">
    <citation type="journal article" date="2017" name="Nature">
        <title>The sunflower genome provides insights into oil metabolism, flowering and Asterid evolution.</title>
        <authorList>
            <person name="Badouin H."/>
            <person name="Gouzy J."/>
            <person name="Grassa C.J."/>
            <person name="Murat F."/>
            <person name="Staton S.E."/>
            <person name="Cottret L."/>
            <person name="Lelandais-Briere C."/>
            <person name="Owens G.L."/>
            <person name="Carrere S."/>
            <person name="Mayjonade B."/>
            <person name="Legrand L."/>
            <person name="Gill N."/>
            <person name="Kane N.C."/>
            <person name="Bowers J.E."/>
            <person name="Hubner S."/>
            <person name="Bellec A."/>
            <person name="Berard A."/>
            <person name="Berges H."/>
            <person name="Blanchet N."/>
            <person name="Boniface M.C."/>
            <person name="Brunel D."/>
            <person name="Catrice O."/>
            <person name="Chaidir N."/>
            <person name="Claudel C."/>
            <person name="Donnadieu C."/>
            <person name="Faraut T."/>
            <person name="Fievet G."/>
            <person name="Helmstetter N."/>
            <person name="King M."/>
            <person name="Knapp S.J."/>
            <person name="Lai Z."/>
            <person name="Le Paslier M.C."/>
            <person name="Lippi Y."/>
            <person name="Lorenzon L."/>
            <person name="Mandel J.R."/>
            <person name="Marage G."/>
            <person name="Marchand G."/>
            <person name="Marquand E."/>
            <person name="Bret-Mestries E."/>
            <person name="Morien E."/>
            <person name="Nambeesan S."/>
            <person name="Nguyen T."/>
            <person name="Pegot-Espagnet P."/>
            <person name="Pouilly N."/>
            <person name="Raftis F."/>
            <person name="Sallet E."/>
            <person name="Schiex T."/>
            <person name="Thomas J."/>
            <person name="Vandecasteele C."/>
            <person name="Vares D."/>
            <person name="Vear F."/>
            <person name="Vautrin S."/>
            <person name="Crespi M."/>
            <person name="Mangin B."/>
            <person name="Burke J.M."/>
            <person name="Salse J."/>
            <person name="Munos S."/>
            <person name="Vincourt P."/>
            <person name="Rieseberg L.H."/>
            <person name="Langlade N.B."/>
        </authorList>
    </citation>
    <scope>NUCLEOTIDE SEQUENCE</scope>
    <source>
        <tissue evidence="1">Leaves</tissue>
    </source>
</reference>
<name>A0A9K3IRI9_HELAN</name>
<dbReference type="Proteomes" id="UP000215914">
    <property type="component" value="Unassembled WGS sequence"/>
</dbReference>
<reference evidence="1" key="2">
    <citation type="submission" date="2020-06" db="EMBL/GenBank/DDBJ databases">
        <title>Helianthus annuus Genome sequencing and assembly Release 2.</title>
        <authorList>
            <person name="Gouzy J."/>
            <person name="Langlade N."/>
            <person name="Munos S."/>
        </authorList>
    </citation>
    <scope>NUCLEOTIDE SEQUENCE</scope>
    <source>
        <tissue evidence="1">Leaves</tissue>
    </source>
</reference>
<dbReference type="Gramene" id="mRNA:HanXRQr2_Chr06g0249451">
    <property type="protein sequence ID" value="CDS:HanXRQr2_Chr06g0249451.1"/>
    <property type="gene ID" value="HanXRQr2_Chr06g0249451"/>
</dbReference>
<proteinExistence type="predicted"/>
<dbReference type="EMBL" id="MNCJ02000321">
    <property type="protein sequence ID" value="KAF5801558.1"/>
    <property type="molecule type" value="Genomic_DNA"/>
</dbReference>
<sequence>MEQNMSSQTDDQVPTVNDLLQKLQGLVIEIGERRIQIKRRVDKLEEASHSNQIEISNLIRENCDATPMFVRWSINWKRQLKNF</sequence>
<gene>
    <name evidence="1" type="ORF">HanXRQr2_Chr06g0249451</name>
</gene>
<dbReference type="AlphaFoldDB" id="A0A9K3IRI9"/>
<comment type="caution">
    <text evidence="1">The sequence shown here is derived from an EMBL/GenBank/DDBJ whole genome shotgun (WGS) entry which is preliminary data.</text>
</comment>
<evidence type="ECO:0000313" key="2">
    <source>
        <dbReference type="Proteomes" id="UP000215914"/>
    </source>
</evidence>
<accession>A0A9K3IRI9</accession>
<keyword evidence="2" id="KW-1185">Reference proteome</keyword>